<dbReference type="EMBL" id="JAGEPF010000017">
    <property type="protein sequence ID" value="MBO2461450.1"/>
    <property type="molecule type" value="Genomic_DNA"/>
</dbReference>
<gene>
    <name evidence="2" type="ORF">J4709_28095</name>
</gene>
<sequence length="681" mass="72762">MTDFSWYSEPFRPEGGSVAEGIRKQLGRPDLDLLTILVRESAQNSWDARLVDHGGPVDYRIDLRTVGPAHRTIWRELLSKGAPLPAHLPLREALNRPTIRLMSISDRGTSGLGGPTRADKAVTKDLDFVSFVRNIGAPRDRALGGGTYGFGKGIFYRVSKPGTILLHTRCRVDGRLETRLIGCALWENYITEDATGERPYTGRHWWGDTSGDVVEPLIGDAADMMAKRLGLEAFAPGETGTTVVMLDPSLEGREPTKAADYLAETIAWHLWPKMLDAASGAPAMRFSVTCDGIEHPVPDPRETRPLNLFVAAYEKMKGQQRKRLKCHRPKKDLGDLGLVKRVVPPFEATDASRMAGIENMVHHVCLMRPAELVVTYRPGPKPPSEFQSYAGVFRGVDEMDEVYAAAEPPTHDAWNPQSLEHPARTFVNTTFLRISDELNGLLELGGNVRPGAANIALGAASARFASLLGGTWGTGGATDYGKPGDTRTPPTDFDTRPRDTEPTGPSAGGGAQAGVGPVVPPEGTLGTGGDTGLGGEGDRDPAASGPGTGGNDFGETGAGAAGRGAGVGPVRRPRVEYVSEPYLDERSEAAVLIQEFRLPVPGAQRVGIDLAVAITGAGRESEPPLGAAMPGLVGWEDEAGNLFGTPTYVIEGGDGAIWRAVVRPAPDTMTEIEVLVEAVNR</sequence>
<feature type="compositionally biased region" description="Gly residues" evidence="1">
    <location>
        <begin position="546"/>
        <end position="567"/>
    </location>
</feature>
<evidence type="ECO:0000313" key="3">
    <source>
        <dbReference type="Proteomes" id="UP000680206"/>
    </source>
</evidence>
<comment type="caution">
    <text evidence="2">The sequence shown here is derived from an EMBL/GenBank/DDBJ whole genome shotgun (WGS) entry which is preliminary data.</text>
</comment>
<name>A0ABS3RXG2_9ACTN</name>
<evidence type="ECO:0000313" key="2">
    <source>
        <dbReference type="EMBL" id="MBO2461450.1"/>
    </source>
</evidence>
<evidence type="ECO:0000256" key="1">
    <source>
        <dbReference type="SAM" id="MobiDB-lite"/>
    </source>
</evidence>
<feature type="region of interest" description="Disordered" evidence="1">
    <location>
        <begin position="475"/>
        <end position="569"/>
    </location>
</feature>
<proteinExistence type="predicted"/>
<protein>
    <submittedName>
        <fullName evidence="2">Uncharacterized protein</fullName>
    </submittedName>
</protein>
<dbReference type="Proteomes" id="UP000680206">
    <property type="component" value="Unassembled WGS sequence"/>
</dbReference>
<feature type="compositionally biased region" description="Gly residues" evidence="1">
    <location>
        <begin position="525"/>
        <end position="535"/>
    </location>
</feature>
<accession>A0ABS3RXG2</accession>
<reference evidence="2 3" key="1">
    <citation type="submission" date="2021-03" db="EMBL/GenBank/DDBJ databases">
        <title>Actinomadura violae sp. nov., isolated from lichen in Thailand.</title>
        <authorList>
            <person name="Kanchanasin P."/>
            <person name="Saeng-In P."/>
            <person name="Phongsopitanun W."/>
            <person name="Yuki M."/>
            <person name="Kudo T."/>
            <person name="Ohkuma M."/>
            <person name="Tanasupawat S."/>
        </authorList>
    </citation>
    <scope>NUCLEOTIDE SEQUENCE [LARGE SCALE GENOMIC DNA]</scope>
    <source>
        <strain evidence="2 3">LCR2-06</strain>
    </source>
</reference>
<dbReference type="RefSeq" id="WP_208244793.1">
    <property type="nucleotide sequence ID" value="NZ_JAGEPF010000017.1"/>
</dbReference>
<keyword evidence="3" id="KW-1185">Reference proteome</keyword>
<organism evidence="2 3">
    <name type="scientific">Actinomadura violacea</name>
    <dbReference type="NCBI Taxonomy" id="2819934"/>
    <lineage>
        <taxon>Bacteria</taxon>
        <taxon>Bacillati</taxon>
        <taxon>Actinomycetota</taxon>
        <taxon>Actinomycetes</taxon>
        <taxon>Streptosporangiales</taxon>
        <taxon>Thermomonosporaceae</taxon>
        <taxon>Actinomadura</taxon>
    </lineage>
</organism>
<feature type="compositionally biased region" description="Low complexity" evidence="1">
    <location>
        <begin position="479"/>
        <end position="492"/>
    </location>
</feature>
<feature type="compositionally biased region" description="Low complexity" evidence="1">
    <location>
        <begin position="514"/>
        <end position="524"/>
    </location>
</feature>